<keyword evidence="2" id="KW-1185">Reference proteome</keyword>
<protein>
    <recommendedName>
        <fullName evidence="3">DUF3630 family protein</fullName>
    </recommendedName>
</protein>
<organism evidence="1 2">
    <name type="scientific">Aeromonas molluscorum 848</name>
    <dbReference type="NCBI Taxonomy" id="1268236"/>
    <lineage>
        <taxon>Bacteria</taxon>
        <taxon>Pseudomonadati</taxon>
        <taxon>Pseudomonadota</taxon>
        <taxon>Gammaproteobacteria</taxon>
        <taxon>Aeromonadales</taxon>
        <taxon>Aeromonadaceae</taxon>
        <taxon>Aeromonas</taxon>
    </lineage>
</organism>
<comment type="caution">
    <text evidence="1">The sequence shown here is derived from an EMBL/GenBank/DDBJ whole genome shotgun (WGS) entry which is preliminary data.</text>
</comment>
<dbReference type="PATRIC" id="fig|1268236.3.peg.23"/>
<dbReference type="EMBL" id="AQGQ01000001">
    <property type="protein sequence ID" value="EOD57035.1"/>
    <property type="molecule type" value="Genomic_DNA"/>
</dbReference>
<name>R1H035_9GAMM</name>
<dbReference type="Pfam" id="PF12305">
    <property type="entry name" value="DUF3630"/>
    <property type="match status" value="1"/>
</dbReference>
<dbReference type="InterPro" id="IPR022080">
    <property type="entry name" value="DUF3630"/>
</dbReference>
<evidence type="ECO:0000313" key="2">
    <source>
        <dbReference type="Proteomes" id="UP000013526"/>
    </source>
</evidence>
<accession>R1H035</accession>
<sequence length="88" mass="10228">MDEASGTLLLAHHNLDWDNFPALAAGLLDEWELELLLQDSGADRHSWQLGFEGTRIWLHFEHYSGCWLSADDEEGRATLRWLSQRYKD</sequence>
<evidence type="ECO:0000313" key="1">
    <source>
        <dbReference type="EMBL" id="EOD57035.1"/>
    </source>
</evidence>
<reference evidence="1 2" key="1">
    <citation type="journal article" date="2013" name="Genome Announc.">
        <title>Draft Genome Sequence of Aeromonas molluscorum Strain 848TT, Isolated from Bivalve Molluscs.</title>
        <authorList>
            <person name="Spataro N."/>
            <person name="Farfan M."/>
            <person name="Albarral V."/>
            <person name="Sanglas A."/>
            <person name="Loren J.G."/>
            <person name="Fuste M.C."/>
            <person name="Bosch E."/>
        </authorList>
    </citation>
    <scope>NUCLEOTIDE SEQUENCE [LARGE SCALE GENOMIC DNA]</scope>
    <source>
        <strain evidence="1 2">848</strain>
    </source>
</reference>
<dbReference type="AlphaFoldDB" id="R1H035"/>
<proteinExistence type="predicted"/>
<evidence type="ECO:0008006" key="3">
    <source>
        <dbReference type="Google" id="ProtNLM"/>
    </source>
</evidence>
<gene>
    <name evidence="1" type="ORF">G113_00120</name>
</gene>
<dbReference type="Proteomes" id="UP000013526">
    <property type="component" value="Unassembled WGS sequence"/>
</dbReference>